<dbReference type="InterPro" id="IPR005793">
    <property type="entry name" value="Formyl_trans_C"/>
</dbReference>
<dbReference type="FunFam" id="3.40.50.12230:FF:000001">
    <property type="entry name" value="Methionyl-tRNA formyltransferase"/>
    <property type="match status" value="1"/>
</dbReference>
<keyword evidence="3 5" id="KW-0808">Transferase</keyword>
<keyword evidence="4 5" id="KW-0648">Protein biosynthesis</keyword>
<accession>A0A0S7BKT5</accession>
<dbReference type="Proteomes" id="UP000055060">
    <property type="component" value="Unassembled WGS sequence"/>
</dbReference>
<dbReference type="InterPro" id="IPR036477">
    <property type="entry name" value="Formyl_transf_N_sf"/>
</dbReference>
<dbReference type="InterPro" id="IPR041711">
    <property type="entry name" value="Met-tRNA-FMT_N"/>
</dbReference>
<evidence type="ECO:0000256" key="4">
    <source>
        <dbReference type="ARBA" id="ARBA00022917"/>
    </source>
</evidence>
<dbReference type="InterPro" id="IPR002376">
    <property type="entry name" value="Formyl_transf_N"/>
</dbReference>
<reference evidence="8" key="1">
    <citation type="submission" date="2015-07" db="EMBL/GenBank/DDBJ databases">
        <title>Draft Genome Sequences of Anaerolinea thermolimosa IMO-1, Bellilinea caldifistulae GOMI-1, Leptolinea tardivitalis YMTK-2, Levilinea saccharolytica KIBI-1,Longilinea arvoryzae KOME-1, Previously Described as Members of the Anaerolineaceae (Chloroflexi).</title>
        <authorList>
            <person name="Sekiguchi Y."/>
            <person name="Ohashi A."/>
            <person name="Matsuura N."/>
            <person name="Tourlousse M.D."/>
        </authorList>
    </citation>
    <scope>NUCLEOTIDE SEQUENCE [LARGE SCALE GENOMIC DNA]</scope>
    <source>
        <strain evidence="8">KOME-1</strain>
    </source>
</reference>
<dbReference type="GO" id="GO:0004479">
    <property type="term" value="F:methionyl-tRNA formyltransferase activity"/>
    <property type="evidence" value="ECO:0007669"/>
    <property type="project" value="UniProtKB-UniRule"/>
</dbReference>
<dbReference type="CDD" id="cd08704">
    <property type="entry name" value="Met_tRNA_FMT_C"/>
    <property type="match status" value="1"/>
</dbReference>
<feature type="domain" description="Formyl transferase C-terminal" evidence="7">
    <location>
        <begin position="205"/>
        <end position="298"/>
    </location>
</feature>
<evidence type="ECO:0000256" key="5">
    <source>
        <dbReference type="HAMAP-Rule" id="MF_00182"/>
    </source>
</evidence>
<evidence type="ECO:0000256" key="3">
    <source>
        <dbReference type="ARBA" id="ARBA00022679"/>
    </source>
</evidence>
<dbReference type="EMBL" id="DF967972">
    <property type="protein sequence ID" value="GAP14449.1"/>
    <property type="molecule type" value="Genomic_DNA"/>
</dbReference>
<dbReference type="CDD" id="cd08646">
    <property type="entry name" value="FMT_core_Met-tRNA-FMT_N"/>
    <property type="match status" value="1"/>
</dbReference>
<dbReference type="InterPro" id="IPR011034">
    <property type="entry name" value="Formyl_transferase-like_C_sf"/>
</dbReference>
<dbReference type="STRING" id="360412.LARV_02218"/>
<sequence length="305" mass="32895">MTVRIVFMGSPDFALPTLAALEKYYSVVGVVTQPDRPAGRGRVLTPPPVKQLAMQLGIEVIQPLKLREPEAQQKLAAWAPDVIIVAAFGQILRKPVLELAPHGCVNVHASLLPRWRGAAPIQAAILAGDAETGVTIMRMDAGIDTGAILRQRATSILDQDTAGSLSDRLADDGAKLLIETLPDYLAGKITPQPQDETRSTYASMLAKEQGQLDFSRPAIELERQVRAFIPWPGAYTFFQGELLKVLRAHVDAGPSIPGQRAVRSQLPAIGAADGWLVLDEVQPAGKRPMPGSGFLHGARQWESQA</sequence>
<organism evidence="8">
    <name type="scientific">Longilinea arvoryzae</name>
    <dbReference type="NCBI Taxonomy" id="360412"/>
    <lineage>
        <taxon>Bacteria</taxon>
        <taxon>Bacillati</taxon>
        <taxon>Chloroflexota</taxon>
        <taxon>Anaerolineae</taxon>
        <taxon>Anaerolineales</taxon>
        <taxon>Anaerolineaceae</taxon>
        <taxon>Longilinea</taxon>
    </lineage>
</organism>
<name>A0A0S7BKT5_9CHLR</name>
<feature type="binding site" evidence="5">
    <location>
        <begin position="110"/>
        <end position="113"/>
    </location>
    <ligand>
        <name>(6S)-5,6,7,8-tetrahydrofolate</name>
        <dbReference type="ChEBI" id="CHEBI:57453"/>
    </ligand>
</feature>
<evidence type="ECO:0000256" key="2">
    <source>
        <dbReference type="ARBA" id="ARBA00012261"/>
    </source>
</evidence>
<dbReference type="RefSeq" id="WP_075073709.1">
    <property type="nucleotide sequence ID" value="NZ_DF967972.1"/>
</dbReference>
<keyword evidence="9" id="KW-1185">Reference proteome</keyword>
<proteinExistence type="inferred from homology"/>
<dbReference type="InterPro" id="IPR001555">
    <property type="entry name" value="GART_AS"/>
</dbReference>
<evidence type="ECO:0000313" key="9">
    <source>
        <dbReference type="Proteomes" id="UP000055060"/>
    </source>
</evidence>
<comment type="similarity">
    <text evidence="1 5">Belongs to the Fmt family.</text>
</comment>
<dbReference type="Gene3D" id="3.40.50.12230">
    <property type="match status" value="1"/>
</dbReference>
<evidence type="ECO:0000259" key="7">
    <source>
        <dbReference type="Pfam" id="PF02911"/>
    </source>
</evidence>
<dbReference type="PANTHER" id="PTHR11138">
    <property type="entry name" value="METHIONYL-TRNA FORMYLTRANSFERASE"/>
    <property type="match status" value="1"/>
</dbReference>
<evidence type="ECO:0000256" key="1">
    <source>
        <dbReference type="ARBA" id="ARBA00010699"/>
    </source>
</evidence>
<dbReference type="Pfam" id="PF02911">
    <property type="entry name" value="Formyl_trans_C"/>
    <property type="match status" value="1"/>
</dbReference>
<dbReference type="AlphaFoldDB" id="A0A0S7BKT5"/>
<dbReference type="SUPFAM" id="SSF53328">
    <property type="entry name" value="Formyltransferase"/>
    <property type="match status" value="1"/>
</dbReference>
<gene>
    <name evidence="5" type="primary">fmt</name>
    <name evidence="8" type="ORF">LARV_02218</name>
</gene>
<dbReference type="GO" id="GO:0005829">
    <property type="term" value="C:cytosol"/>
    <property type="evidence" value="ECO:0007669"/>
    <property type="project" value="TreeGrafter"/>
</dbReference>
<evidence type="ECO:0000259" key="6">
    <source>
        <dbReference type="Pfam" id="PF00551"/>
    </source>
</evidence>
<dbReference type="NCBIfam" id="TIGR00460">
    <property type="entry name" value="fmt"/>
    <property type="match status" value="1"/>
</dbReference>
<dbReference type="InterPro" id="IPR005794">
    <property type="entry name" value="Fmt"/>
</dbReference>
<dbReference type="InterPro" id="IPR044135">
    <property type="entry name" value="Met-tRNA-FMT_C"/>
</dbReference>
<dbReference type="Pfam" id="PF00551">
    <property type="entry name" value="Formyl_trans_N"/>
    <property type="match status" value="1"/>
</dbReference>
<feature type="domain" description="Formyl transferase N-terminal" evidence="6">
    <location>
        <begin position="4"/>
        <end position="181"/>
    </location>
</feature>
<dbReference type="PANTHER" id="PTHR11138:SF5">
    <property type="entry name" value="METHIONYL-TRNA FORMYLTRANSFERASE, MITOCHONDRIAL"/>
    <property type="match status" value="1"/>
</dbReference>
<comment type="catalytic activity">
    <reaction evidence="5">
        <text>L-methionyl-tRNA(fMet) + (6R)-10-formyltetrahydrofolate = N-formyl-L-methionyl-tRNA(fMet) + (6S)-5,6,7,8-tetrahydrofolate + H(+)</text>
        <dbReference type="Rhea" id="RHEA:24380"/>
        <dbReference type="Rhea" id="RHEA-COMP:9952"/>
        <dbReference type="Rhea" id="RHEA-COMP:9953"/>
        <dbReference type="ChEBI" id="CHEBI:15378"/>
        <dbReference type="ChEBI" id="CHEBI:57453"/>
        <dbReference type="ChEBI" id="CHEBI:78530"/>
        <dbReference type="ChEBI" id="CHEBI:78844"/>
        <dbReference type="ChEBI" id="CHEBI:195366"/>
        <dbReference type="EC" id="2.1.2.9"/>
    </reaction>
</comment>
<dbReference type="PROSITE" id="PS00373">
    <property type="entry name" value="GART"/>
    <property type="match status" value="1"/>
</dbReference>
<dbReference type="SUPFAM" id="SSF50486">
    <property type="entry name" value="FMT C-terminal domain-like"/>
    <property type="match status" value="1"/>
</dbReference>
<protein>
    <recommendedName>
        <fullName evidence="2 5">Methionyl-tRNA formyltransferase</fullName>
        <ecNumber evidence="2 5">2.1.2.9</ecNumber>
    </recommendedName>
</protein>
<comment type="function">
    <text evidence="5">Attaches a formyl group to the free amino group of methionyl-tRNA(fMet). The formyl group appears to play a dual role in the initiator identity of N-formylmethionyl-tRNA by promoting its recognition by IF2 and preventing the misappropriation of this tRNA by the elongation apparatus.</text>
</comment>
<dbReference type="EC" id="2.1.2.9" evidence="2 5"/>
<dbReference type="HAMAP" id="MF_00182">
    <property type="entry name" value="Formyl_trans"/>
    <property type="match status" value="1"/>
</dbReference>
<evidence type="ECO:0000313" key="8">
    <source>
        <dbReference type="EMBL" id="GAP14449.1"/>
    </source>
</evidence>